<evidence type="ECO:0000256" key="1">
    <source>
        <dbReference type="SAM" id="MobiDB-lite"/>
    </source>
</evidence>
<name>A0ABN9QEA9_9DINO</name>
<reference evidence="2" key="1">
    <citation type="submission" date="2023-10" db="EMBL/GenBank/DDBJ databases">
        <authorList>
            <person name="Chen Y."/>
            <person name="Shah S."/>
            <person name="Dougan E. K."/>
            <person name="Thang M."/>
            <person name="Chan C."/>
        </authorList>
    </citation>
    <scope>NUCLEOTIDE SEQUENCE [LARGE SCALE GENOMIC DNA]</scope>
</reference>
<comment type="caution">
    <text evidence="2">The sequence shown here is derived from an EMBL/GenBank/DDBJ whole genome shotgun (WGS) entry which is preliminary data.</text>
</comment>
<evidence type="ECO:0000313" key="2">
    <source>
        <dbReference type="EMBL" id="CAK0803143.1"/>
    </source>
</evidence>
<evidence type="ECO:0000313" key="3">
    <source>
        <dbReference type="Proteomes" id="UP001189429"/>
    </source>
</evidence>
<feature type="compositionally biased region" description="Low complexity" evidence="1">
    <location>
        <begin position="68"/>
        <end position="94"/>
    </location>
</feature>
<accession>A0ABN9QEA9</accession>
<keyword evidence="3" id="KW-1185">Reference proteome</keyword>
<organism evidence="2 3">
    <name type="scientific">Prorocentrum cordatum</name>
    <dbReference type="NCBI Taxonomy" id="2364126"/>
    <lineage>
        <taxon>Eukaryota</taxon>
        <taxon>Sar</taxon>
        <taxon>Alveolata</taxon>
        <taxon>Dinophyceae</taxon>
        <taxon>Prorocentrales</taxon>
        <taxon>Prorocentraceae</taxon>
        <taxon>Prorocentrum</taxon>
    </lineage>
</organism>
<feature type="region of interest" description="Disordered" evidence="1">
    <location>
        <begin position="68"/>
        <end position="101"/>
    </location>
</feature>
<sequence length="101" mass="10445">MQCEDFGRCVMGGHAQGLTGECPGRARASEERTSVLWQGLALPQKGGGEALLGRYVRPAAPRAAPACRPSCRCGPRGASPPARPGAASTRAASRPSEEEKA</sequence>
<dbReference type="Proteomes" id="UP001189429">
    <property type="component" value="Unassembled WGS sequence"/>
</dbReference>
<dbReference type="EMBL" id="CAUYUJ010002958">
    <property type="protein sequence ID" value="CAK0803143.1"/>
    <property type="molecule type" value="Genomic_DNA"/>
</dbReference>
<protein>
    <submittedName>
        <fullName evidence="2">Uncharacterized protein</fullName>
    </submittedName>
</protein>
<proteinExistence type="predicted"/>
<gene>
    <name evidence="2" type="ORF">PCOR1329_LOCUS10430</name>
</gene>